<keyword evidence="2" id="KW-0472">Membrane</keyword>
<feature type="transmembrane region" description="Helical" evidence="2">
    <location>
        <begin position="145"/>
        <end position="164"/>
    </location>
</feature>
<reference evidence="4 5" key="1">
    <citation type="submission" date="2019-04" db="EMBL/GenBank/DDBJ databases">
        <authorList>
            <person name="Liu Q."/>
            <person name="Xin Y.-H."/>
        </authorList>
    </citation>
    <scope>NUCLEOTIDE SEQUENCE [LARGE SCALE GENOMIC DNA]</scope>
    <source>
        <strain evidence="4 5">AM23</strain>
    </source>
</reference>
<evidence type="ECO:0000256" key="2">
    <source>
        <dbReference type="SAM" id="Phobius"/>
    </source>
</evidence>
<accession>A0A4V3Z646</accession>
<feature type="transmembrane region" description="Helical" evidence="2">
    <location>
        <begin position="194"/>
        <end position="214"/>
    </location>
</feature>
<dbReference type="Gene3D" id="3.10.620.30">
    <property type="match status" value="1"/>
</dbReference>
<keyword evidence="2" id="KW-0812">Transmembrane</keyword>
<keyword evidence="5" id="KW-1185">Reference proteome</keyword>
<dbReference type="PANTHER" id="PTHR42736:SF1">
    <property type="entry name" value="PROTEIN-GLUTAMINE GAMMA-GLUTAMYLTRANSFERASE"/>
    <property type="match status" value="1"/>
</dbReference>
<keyword evidence="2" id="KW-1133">Transmembrane helix</keyword>
<evidence type="ECO:0000256" key="1">
    <source>
        <dbReference type="SAM" id="MobiDB-lite"/>
    </source>
</evidence>
<feature type="domain" description="Transglutaminase-like" evidence="3">
    <location>
        <begin position="495"/>
        <end position="575"/>
    </location>
</feature>
<comment type="caution">
    <text evidence="4">The sequence shown here is derived from an EMBL/GenBank/DDBJ whole genome shotgun (WGS) entry which is preliminary data.</text>
</comment>
<dbReference type="RefSeq" id="WP_136453066.1">
    <property type="nucleotide sequence ID" value="NZ_SSWH01000002.1"/>
</dbReference>
<feature type="region of interest" description="Disordered" evidence="1">
    <location>
        <begin position="1"/>
        <end position="22"/>
    </location>
</feature>
<dbReference type="InterPro" id="IPR021878">
    <property type="entry name" value="TgpA_N"/>
</dbReference>
<protein>
    <submittedName>
        <fullName evidence="4">Transglutaminase</fullName>
    </submittedName>
</protein>
<evidence type="ECO:0000313" key="5">
    <source>
        <dbReference type="Proteomes" id="UP000305233"/>
    </source>
</evidence>
<sequence length="810" mass="84522">MTSTLSRPASAPSAPPDSGAETRALRQADPWHWLVTGAVLLTVVAAASSLNGVVEPWTWFRPVTGTLVPVLLVMALVRTVRPGRVLPTLVGLVALVGTLSAQFLPRQSILGVVPGPGSRLEVRRLLAMAGETVVSEVAPVLADPGILLVICASLGAVAILVDLLSTSLRMPAASGLALIVVMIPAAIVKPAGVGMSAFVVTVLAFLLLLAAAQWRENRLAGAGGRPSSGFVGRSLIITAAALAVTVALPQLIPGFTSGAFPQGSRLNVWGTASGLNPVVTLGNDLRNPSGSGRITYSTNSDSPVYLRAVTLEDFSGRRWEPDQRINDREEGVARIGAERGAPETTTGQTIYTHIRTQSYASPWLLSPYAPESVIDLAGNWAWDPANLSIMATDGGSTAGQDYLVRSRSASLTKEGLADVRPSAGAAVPEVFSGLPADTPEIVLTTTDDVAGDLVDPYDKALAIQSYLRGPEFTYSLEAPVEGGYDGSGMGVMAEFLELKAGYCVHYAGTMAVMARAAGIPSRVAIGYTPGTATGDVEIGPGGLELEQFTVDSRNAHAWPELYFEGVGWVRFEPTPSRGVVPAYAQQAFVPGGTSADDSDALNPRGVTDAVEPTTPQTSEATDQDGPGGTGEPAVAPVLVAGLLVAALALVVLLPLGLRTLRTGSRRRSATATGTPVQEAATLAWAETSDAAADHGYAPEPTETPRSFERRLARDAGLDGGAADSLSRLRSGYEHAEYAEQADPSGPALHPVDGPKPGSVRTVARQRPVAQSWGDVDAVTAALRRGSPLSVRIRARLLPRSLWTRSGRTLR</sequence>
<feature type="transmembrane region" description="Helical" evidence="2">
    <location>
        <begin position="633"/>
        <end position="657"/>
    </location>
</feature>
<feature type="region of interest" description="Disordered" evidence="1">
    <location>
        <begin position="591"/>
        <end position="632"/>
    </location>
</feature>
<proteinExistence type="predicted"/>
<dbReference type="PANTHER" id="PTHR42736">
    <property type="entry name" value="PROTEIN-GLUTAMINE GAMMA-GLUTAMYLTRANSFERASE"/>
    <property type="match status" value="1"/>
</dbReference>
<dbReference type="InterPro" id="IPR038765">
    <property type="entry name" value="Papain-like_cys_pep_sf"/>
</dbReference>
<evidence type="ECO:0000259" key="3">
    <source>
        <dbReference type="SMART" id="SM00460"/>
    </source>
</evidence>
<feature type="compositionally biased region" description="Low complexity" evidence="1">
    <location>
        <begin position="1"/>
        <end position="19"/>
    </location>
</feature>
<feature type="transmembrane region" description="Helical" evidence="2">
    <location>
        <begin position="33"/>
        <end position="53"/>
    </location>
</feature>
<dbReference type="InterPro" id="IPR052901">
    <property type="entry name" value="Bact_TGase-like"/>
</dbReference>
<dbReference type="Pfam" id="PF11992">
    <property type="entry name" value="TgpA_N"/>
    <property type="match status" value="1"/>
</dbReference>
<dbReference type="OrthoDB" id="9804023at2"/>
<dbReference type="InterPro" id="IPR002931">
    <property type="entry name" value="Transglutaminase-like"/>
</dbReference>
<dbReference type="SUPFAM" id="SSF54001">
    <property type="entry name" value="Cysteine proteinases"/>
    <property type="match status" value="1"/>
</dbReference>
<organism evidence="4 5">
    <name type="scientific">Arthrobacter echini</name>
    <dbReference type="NCBI Taxonomy" id="1529066"/>
    <lineage>
        <taxon>Bacteria</taxon>
        <taxon>Bacillati</taxon>
        <taxon>Actinomycetota</taxon>
        <taxon>Actinomycetes</taxon>
        <taxon>Micrococcales</taxon>
        <taxon>Micrococcaceae</taxon>
        <taxon>Arthrobacter</taxon>
    </lineage>
</organism>
<dbReference type="SMART" id="SM00460">
    <property type="entry name" value="TGc"/>
    <property type="match status" value="1"/>
</dbReference>
<gene>
    <name evidence="4" type="ORF">E8P82_03280</name>
</gene>
<dbReference type="EMBL" id="SSWH01000002">
    <property type="protein sequence ID" value="THJ67869.1"/>
    <property type="molecule type" value="Genomic_DNA"/>
</dbReference>
<feature type="transmembrane region" description="Helical" evidence="2">
    <location>
        <begin position="59"/>
        <end position="77"/>
    </location>
</feature>
<feature type="region of interest" description="Disordered" evidence="1">
    <location>
        <begin position="738"/>
        <end position="769"/>
    </location>
</feature>
<name>A0A4V3Z646_9MICC</name>
<feature type="transmembrane region" description="Helical" evidence="2">
    <location>
        <begin position="84"/>
        <end position="104"/>
    </location>
</feature>
<dbReference type="Pfam" id="PF01841">
    <property type="entry name" value="Transglut_core"/>
    <property type="match status" value="1"/>
</dbReference>
<evidence type="ECO:0000313" key="4">
    <source>
        <dbReference type="EMBL" id="THJ67869.1"/>
    </source>
</evidence>
<feature type="transmembrane region" description="Helical" evidence="2">
    <location>
        <begin position="171"/>
        <end position="188"/>
    </location>
</feature>
<feature type="transmembrane region" description="Helical" evidence="2">
    <location>
        <begin position="235"/>
        <end position="252"/>
    </location>
</feature>
<dbReference type="AlphaFoldDB" id="A0A4V3Z646"/>
<dbReference type="Proteomes" id="UP000305233">
    <property type="component" value="Unassembled WGS sequence"/>
</dbReference>